<evidence type="ECO:0000256" key="6">
    <source>
        <dbReference type="ARBA" id="ARBA00022918"/>
    </source>
</evidence>
<feature type="compositionally biased region" description="Polar residues" evidence="11">
    <location>
        <begin position="25"/>
        <end position="41"/>
    </location>
</feature>
<dbReference type="Pfam" id="PF00078">
    <property type="entry name" value="RVT_1"/>
    <property type="match status" value="1"/>
</dbReference>
<evidence type="ECO:0000256" key="8">
    <source>
        <dbReference type="ARBA" id="ARBA00034120"/>
    </source>
</evidence>
<evidence type="ECO:0000256" key="1">
    <source>
        <dbReference type="ARBA" id="ARBA00012493"/>
    </source>
</evidence>
<feature type="region of interest" description="Disordered" evidence="11">
    <location>
        <begin position="12"/>
        <end position="43"/>
    </location>
</feature>
<dbReference type="InterPro" id="IPR000477">
    <property type="entry name" value="RT_dom"/>
</dbReference>
<proteinExistence type="inferred from homology"/>
<evidence type="ECO:0000256" key="5">
    <source>
        <dbReference type="ARBA" id="ARBA00022842"/>
    </source>
</evidence>
<evidence type="ECO:0000256" key="11">
    <source>
        <dbReference type="SAM" id="MobiDB-lite"/>
    </source>
</evidence>
<keyword evidence="6 13" id="KW-0695">RNA-directed DNA polymerase</keyword>
<keyword evidence="7" id="KW-0051">Antiviral defense</keyword>
<organism evidence="13 14">
    <name type="scientific">Prosthecobacter fluviatilis</name>
    <dbReference type="NCBI Taxonomy" id="445931"/>
    <lineage>
        <taxon>Bacteria</taxon>
        <taxon>Pseudomonadati</taxon>
        <taxon>Verrucomicrobiota</taxon>
        <taxon>Verrucomicrobiia</taxon>
        <taxon>Verrucomicrobiales</taxon>
        <taxon>Verrucomicrobiaceae</taxon>
        <taxon>Prosthecobacter</taxon>
    </lineage>
</organism>
<comment type="caution">
    <text evidence="13">The sequence shown here is derived from an EMBL/GenBank/DDBJ whole genome shotgun (WGS) entry which is preliminary data.</text>
</comment>
<dbReference type="EC" id="2.7.7.49" evidence="1"/>
<reference evidence="14" key="1">
    <citation type="journal article" date="2019" name="Int. J. Syst. Evol. Microbiol.">
        <title>The Global Catalogue of Microorganisms (GCM) 10K type strain sequencing project: providing services to taxonomists for standard genome sequencing and annotation.</title>
        <authorList>
            <consortium name="The Broad Institute Genomics Platform"/>
            <consortium name="The Broad Institute Genome Sequencing Center for Infectious Disease"/>
            <person name="Wu L."/>
            <person name="Ma J."/>
        </authorList>
    </citation>
    <scope>NUCLEOTIDE SEQUENCE [LARGE SCALE GENOMIC DNA]</scope>
    <source>
        <strain evidence="14">CGMCC 4.1469</strain>
    </source>
</reference>
<comment type="catalytic activity">
    <reaction evidence="9">
        <text>DNA(n) + a 2'-deoxyribonucleoside 5'-triphosphate = DNA(n+1) + diphosphate</text>
        <dbReference type="Rhea" id="RHEA:22508"/>
        <dbReference type="Rhea" id="RHEA-COMP:17339"/>
        <dbReference type="Rhea" id="RHEA-COMP:17340"/>
        <dbReference type="ChEBI" id="CHEBI:33019"/>
        <dbReference type="ChEBI" id="CHEBI:61560"/>
        <dbReference type="ChEBI" id="CHEBI:173112"/>
        <dbReference type="EC" id="2.7.7.49"/>
    </reaction>
</comment>
<dbReference type="CDD" id="cd03487">
    <property type="entry name" value="RT_Bac_retron_II"/>
    <property type="match status" value="1"/>
</dbReference>
<name>A0ABW0KPZ5_9BACT</name>
<evidence type="ECO:0000313" key="13">
    <source>
        <dbReference type="EMBL" id="MFC5455384.1"/>
    </source>
</evidence>
<evidence type="ECO:0000313" key="14">
    <source>
        <dbReference type="Proteomes" id="UP001596052"/>
    </source>
</evidence>
<feature type="domain" description="Reverse transcriptase" evidence="12">
    <location>
        <begin position="227"/>
        <end position="459"/>
    </location>
</feature>
<dbReference type="InterPro" id="IPR000123">
    <property type="entry name" value="Reverse_transcriptase_msDNA"/>
</dbReference>
<gene>
    <name evidence="13" type="ORF">ACFQDI_10990</name>
</gene>
<protein>
    <recommendedName>
        <fullName evidence="1">RNA-directed DNA polymerase</fullName>
        <ecNumber evidence="1">2.7.7.49</ecNumber>
    </recommendedName>
</protein>
<keyword evidence="3" id="KW-0548">Nucleotidyltransferase</keyword>
<evidence type="ECO:0000256" key="2">
    <source>
        <dbReference type="ARBA" id="ARBA00022679"/>
    </source>
</evidence>
<evidence type="ECO:0000256" key="3">
    <source>
        <dbReference type="ARBA" id="ARBA00022695"/>
    </source>
</evidence>
<dbReference type="InterPro" id="IPR051083">
    <property type="entry name" value="GrpII_Intron_Splice-Mob/Def"/>
</dbReference>
<evidence type="ECO:0000256" key="7">
    <source>
        <dbReference type="ARBA" id="ARBA00023118"/>
    </source>
</evidence>
<dbReference type="PROSITE" id="PS50878">
    <property type="entry name" value="RT_POL"/>
    <property type="match status" value="1"/>
</dbReference>
<evidence type="ECO:0000259" key="12">
    <source>
        <dbReference type="PROSITE" id="PS50878"/>
    </source>
</evidence>
<keyword evidence="10" id="KW-0175">Coiled coil</keyword>
<evidence type="ECO:0000256" key="10">
    <source>
        <dbReference type="SAM" id="Coils"/>
    </source>
</evidence>
<dbReference type="InterPro" id="IPR043502">
    <property type="entry name" value="DNA/RNA_pol_sf"/>
</dbReference>
<evidence type="ECO:0000256" key="9">
    <source>
        <dbReference type="ARBA" id="ARBA00048173"/>
    </source>
</evidence>
<keyword evidence="5" id="KW-0460">Magnesium</keyword>
<sequence>MGLLSFIRRLLGRDQPGQPPAHPRPSTSPRHNTVPQVSATPQPVKKKTLAQLDSDVFAGISTAETKKQAKAMGRPLWSNLFAFGRQSVIPPATDERTLMIDRAMVGEGLITPEELAEIHEIGLKMEELRPSYDGVRHQGQAAVNADKAAKAELKRQKKAESAARRAEREAAIVQRRATDIIFLGRGVSGGLADRRSHVEKLQEAKLPVLATPAELAAALELPIKRLRWLAFHAEVAVVTHYIRFQIPKKSGGMREISTPHADLARAQRWILQNILERVPVSGVAHGFVRERGTLTNARSHTGKDVVLNADLKDFFPSITFPRVRGIFQQLGYSPAVSTVLALLCTECPRRTVSYDGQTFHVATGPRALPQGACTSPALSNLCARKLDLRFAALAARHGWTYTRYADDLTFSARGESAKATALILSRLHNIVKDEHFEVNEAKTRIQRRNAQQSVTGVVVNDRCNVDRKTRRRLRAILHQAQKTGIAAQNRIGHDNFAGWVSGMLGYVKMINPQQGMKLFKAWDLLGGQK</sequence>
<dbReference type="PRINTS" id="PR00866">
    <property type="entry name" value="RNADNAPOLMS"/>
</dbReference>
<evidence type="ECO:0000256" key="4">
    <source>
        <dbReference type="ARBA" id="ARBA00022723"/>
    </source>
</evidence>
<keyword evidence="14" id="KW-1185">Reference proteome</keyword>
<dbReference type="SUPFAM" id="SSF56672">
    <property type="entry name" value="DNA/RNA polymerases"/>
    <property type="match status" value="1"/>
</dbReference>
<dbReference type="PANTHER" id="PTHR34047:SF7">
    <property type="entry name" value="RNA-DIRECTED DNA POLYMERASE"/>
    <property type="match status" value="1"/>
</dbReference>
<dbReference type="EMBL" id="JBHSMQ010000003">
    <property type="protein sequence ID" value="MFC5455384.1"/>
    <property type="molecule type" value="Genomic_DNA"/>
</dbReference>
<feature type="coiled-coil region" evidence="10">
    <location>
        <begin position="149"/>
        <end position="176"/>
    </location>
</feature>
<accession>A0ABW0KPZ5</accession>
<dbReference type="GO" id="GO:0003964">
    <property type="term" value="F:RNA-directed DNA polymerase activity"/>
    <property type="evidence" value="ECO:0007669"/>
    <property type="project" value="UniProtKB-KW"/>
</dbReference>
<dbReference type="Proteomes" id="UP001596052">
    <property type="component" value="Unassembled WGS sequence"/>
</dbReference>
<dbReference type="PANTHER" id="PTHR34047">
    <property type="entry name" value="NUCLEAR INTRON MATURASE 1, MITOCHONDRIAL-RELATED"/>
    <property type="match status" value="1"/>
</dbReference>
<comment type="similarity">
    <text evidence="8">Belongs to the bacterial reverse transcriptase family.</text>
</comment>
<keyword evidence="2" id="KW-0808">Transferase</keyword>
<keyword evidence="4" id="KW-0479">Metal-binding</keyword>
<dbReference type="RefSeq" id="WP_377166411.1">
    <property type="nucleotide sequence ID" value="NZ_JBHSMQ010000003.1"/>
</dbReference>